<name>A0A1N7LTJ9_9RHOB</name>
<gene>
    <name evidence="2" type="primary">cowN</name>
    <name evidence="3" type="ORF">SAMN05421795_10499</name>
</gene>
<proteinExistence type="inferred from homology"/>
<reference evidence="4" key="1">
    <citation type="submission" date="2017-01" db="EMBL/GenBank/DDBJ databases">
        <authorList>
            <person name="Varghese N."/>
            <person name="Submissions S."/>
        </authorList>
    </citation>
    <scope>NUCLEOTIDE SEQUENCE [LARGE SCALE GENOMIC DNA]</scope>
    <source>
        <strain evidence="4">DSM 18714</strain>
    </source>
</reference>
<dbReference type="NCBIfam" id="NF033689">
    <property type="entry name" value="N2Fix_CO_CowN"/>
    <property type="match status" value="1"/>
</dbReference>
<evidence type="ECO:0000313" key="4">
    <source>
        <dbReference type="Proteomes" id="UP000186098"/>
    </source>
</evidence>
<dbReference type="OrthoDB" id="7689335at2"/>
<dbReference type="AlphaFoldDB" id="A0A1N7LTJ9"/>
<dbReference type="Proteomes" id="UP000186098">
    <property type="component" value="Unassembled WGS sequence"/>
</dbReference>
<dbReference type="GO" id="GO:0009399">
    <property type="term" value="P:nitrogen fixation"/>
    <property type="evidence" value="ECO:0007669"/>
    <property type="project" value="UniProtKB-UniRule"/>
</dbReference>
<accession>A0A1N7LTJ9</accession>
<keyword evidence="1 2" id="KW-0535">Nitrogen fixation</keyword>
<dbReference type="InterPro" id="IPR024899">
    <property type="entry name" value="CowN"/>
</dbReference>
<dbReference type="STRING" id="407234.SAMN05421795_10499"/>
<protein>
    <recommendedName>
        <fullName evidence="2">N(2)-fixation sustaining protein CowN</fullName>
    </recommendedName>
    <alternativeName>
        <fullName evidence="2">CO weal-nitrogenase</fullName>
    </alternativeName>
</protein>
<dbReference type="HAMAP" id="MF_02117">
    <property type="entry name" value="CowN"/>
    <property type="match status" value="1"/>
</dbReference>
<dbReference type="RefSeq" id="WP_076365660.1">
    <property type="nucleotide sequence ID" value="NZ_FTOM01000004.1"/>
</dbReference>
<evidence type="ECO:0000313" key="3">
    <source>
        <dbReference type="EMBL" id="SIS77175.1"/>
    </source>
</evidence>
<comment type="similarity">
    <text evidence="2">Belongs to the CowN family.</text>
</comment>
<evidence type="ECO:0000256" key="1">
    <source>
        <dbReference type="ARBA" id="ARBA00023231"/>
    </source>
</evidence>
<sequence length="92" mass="10494">MNDQTPDRYVTFMGLDCDGKATKMMGILAVHMATSQSRWVGYFQQKLEERARMGNDDLHFIGSQINALHAFFEELDDAEGLALLEHLEEHCC</sequence>
<dbReference type="Pfam" id="PF20543">
    <property type="entry name" value="CowN"/>
    <property type="match status" value="1"/>
</dbReference>
<comment type="function">
    <text evidence="2">Is required to sustain N(2)-dependent growth in the presence of low levels of carbon monoxide (CO). Probably acts by protecting the N(2) fixation ability of the nitrogenase complex, which is inactivated in the presence of CO.</text>
</comment>
<organism evidence="3 4">
    <name type="scientific">Phaeovulum vinaykumarii</name>
    <dbReference type="NCBI Taxonomy" id="407234"/>
    <lineage>
        <taxon>Bacteria</taxon>
        <taxon>Pseudomonadati</taxon>
        <taxon>Pseudomonadota</taxon>
        <taxon>Alphaproteobacteria</taxon>
        <taxon>Rhodobacterales</taxon>
        <taxon>Paracoccaceae</taxon>
        <taxon>Phaeovulum</taxon>
    </lineage>
</organism>
<keyword evidence="4" id="KW-1185">Reference proteome</keyword>
<evidence type="ECO:0000256" key="2">
    <source>
        <dbReference type="HAMAP-Rule" id="MF_02117"/>
    </source>
</evidence>
<dbReference type="EMBL" id="FTOM01000004">
    <property type="protein sequence ID" value="SIS77175.1"/>
    <property type="molecule type" value="Genomic_DNA"/>
</dbReference>